<evidence type="ECO:0000256" key="8">
    <source>
        <dbReference type="RuleBase" id="RU362042"/>
    </source>
</evidence>
<dbReference type="Pfam" id="PF10502">
    <property type="entry name" value="Peptidase_S26"/>
    <property type="match status" value="1"/>
</dbReference>
<dbReference type="NCBIfam" id="TIGR02227">
    <property type="entry name" value="sigpep_I_bact"/>
    <property type="match status" value="1"/>
</dbReference>
<gene>
    <name evidence="10" type="primary">lepB</name>
    <name evidence="10" type="ORF">ACFSR0_06680</name>
</gene>
<feature type="domain" description="Peptidase S26" evidence="9">
    <location>
        <begin position="13"/>
        <end position="173"/>
    </location>
</feature>
<keyword evidence="7" id="KW-0812">Transmembrane</keyword>
<comment type="subcellular location">
    <subcellularLocation>
        <location evidence="2">Cell membrane</location>
        <topology evidence="2">Single-pass type II membrane protein</topology>
    </subcellularLocation>
    <subcellularLocation>
        <location evidence="8">Membrane</location>
        <topology evidence="8">Single-pass type II membrane protein</topology>
    </subcellularLocation>
</comment>
<dbReference type="EC" id="3.4.21.89" evidence="4 7"/>
<proteinExistence type="inferred from homology"/>
<keyword evidence="7" id="KW-0472">Membrane</keyword>
<keyword evidence="7" id="KW-1133">Transmembrane helix</keyword>
<dbReference type="InterPro" id="IPR019757">
    <property type="entry name" value="Pept_S26A_signal_pept_1_Lys-AS"/>
</dbReference>
<evidence type="ECO:0000256" key="4">
    <source>
        <dbReference type="ARBA" id="ARBA00013208"/>
    </source>
</evidence>
<comment type="similarity">
    <text evidence="3 8">Belongs to the peptidase S26 family.</text>
</comment>
<reference evidence="11" key="1">
    <citation type="journal article" date="2019" name="Int. J. Syst. Evol. Microbiol.">
        <title>The Global Catalogue of Microorganisms (GCM) 10K type strain sequencing project: providing services to taxonomists for standard genome sequencing and annotation.</title>
        <authorList>
            <consortium name="The Broad Institute Genomics Platform"/>
            <consortium name="The Broad Institute Genome Sequencing Center for Infectious Disease"/>
            <person name="Wu L."/>
            <person name="Ma J."/>
        </authorList>
    </citation>
    <scope>NUCLEOTIDE SEQUENCE [LARGE SCALE GENOMIC DNA]</scope>
    <source>
        <strain evidence="11">TISTR 932</strain>
    </source>
</reference>
<evidence type="ECO:0000256" key="5">
    <source>
        <dbReference type="ARBA" id="ARBA00022670"/>
    </source>
</evidence>
<evidence type="ECO:0000256" key="1">
    <source>
        <dbReference type="ARBA" id="ARBA00000677"/>
    </source>
</evidence>
<dbReference type="Gene3D" id="2.10.109.10">
    <property type="entry name" value="Umud Fragment, subunit A"/>
    <property type="match status" value="1"/>
</dbReference>
<organism evidence="10 11">
    <name type="scientific">Enterococcus camelliae</name>
    <dbReference type="NCBI Taxonomy" id="453959"/>
    <lineage>
        <taxon>Bacteria</taxon>
        <taxon>Bacillati</taxon>
        <taxon>Bacillota</taxon>
        <taxon>Bacilli</taxon>
        <taxon>Lactobacillales</taxon>
        <taxon>Enterococcaceae</taxon>
        <taxon>Enterococcus</taxon>
    </lineage>
</organism>
<comment type="catalytic activity">
    <reaction evidence="1 7">
        <text>Cleavage of hydrophobic, N-terminal signal or leader sequences from secreted and periplasmic proteins.</text>
        <dbReference type="EC" id="3.4.21.89"/>
    </reaction>
</comment>
<dbReference type="InterPro" id="IPR000223">
    <property type="entry name" value="Pept_S26A_signal_pept_1"/>
</dbReference>
<dbReference type="InterPro" id="IPR019758">
    <property type="entry name" value="Pept_S26A_signal_pept_1_CS"/>
</dbReference>
<name>A0ABW5TJY0_9ENTE</name>
<dbReference type="InterPro" id="IPR019756">
    <property type="entry name" value="Pept_S26A_signal_pept_1_Ser-AS"/>
</dbReference>
<dbReference type="EMBL" id="JBHUMO010000043">
    <property type="protein sequence ID" value="MFD2729104.1"/>
    <property type="molecule type" value="Genomic_DNA"/>
</dbReference>
<feature type="transmembrane region" description="Helical" evidence="7">
    <location>
        <begin position="12"/>
        <end position="33"/>
    </location>
</feature>
<dbReference type="Proteomes" id="UP001597427">
    <property type="component" value="Unassembled WGS sequence"/>
</dbReference>
<dbReference type="PANTHER" id="PTHR43390:SF1">
    <property type="entry name" value="CHLOROPLAST PROCESSING PEPTIDASE"/>
    <property type="match status" value="1"/>
</dbReference>
<evidence type="ECO:0000313" key="10">
    <source>
        <dbReference type="EMBL" id="MFD2729104.1"/>
    </source>
</evidence>
<dbReference type="PRINTS" id="PR00727">
    <property type="entry name" value="LEADERPTASE"/>
</dbReference>
<keyword evidence="11" id="KW-1185">Reference proteome</keyword>
<evidence type="ECO:0000256" key="2">
    <source>
        <dbReference type="ARBA" id="ARBA00004401"/>
    </source>
</evidence>
<evidence type="ECO:0000259" key="9">
    <source>
        <dbReference type="Pfam" id="PF10502"/>
    </source>
</evidence>
<dbReference type="GO" id="GO:0009003">
    <property type="term" value="F:signal peptidase activity"/>
    <property type="evidence" value="ECO:0007669"/>
    <property type="project" value="UniProtKB-EC"/>
</dbReference>
<evidence type="ECO:0000256" key="6">
    <source>
        <dbReference type="ARBA" id="ARBA00022801"/>
    </source>
</evidence>
<dbReference type="InterPro" id="IPR019533">
    <property type="entry name" value="Peptidase_S26"/>
</dbReference>
<dbReference type="PANTHER" id="PTHR43390">
    <property type="entry name" value="SIGNAL PEPTIDASE I"/>
    <property type="match status" value="1"/>
</dbReference>
<dbReference type="SUPFAM" id="SSF51306">
    <property type="entry name" value="LexA/Signal peptidase"/>
    <property type="match status" value="1"/>
</dbReference>
<keyword evidence="6 7" id="KW-0378">Hydrolase</keyword>
<evidence type="ECO:0000256" key="3">
    <source>
        <dbReference type="ARBA" id="ARBA00009370"/>
    </source>
</evidence>
<dbReference type="PROSITE" id="PS00760">
    <property type="entry name" value="SPASE_I_2"/>
    <property type="match status" value="1"/>
</dbReference>
<dbReference type="RefSeq" id="WP_379981146.1">
    <property type="nucleotide sequence ID" value="NZ_JBHUMO010000043.1"/>
</dbReference>
<keyword evidence="5 7" id="KW-0645">Protease</keyword>
<comment type="caution">
    <text evidence="10">The sequence shown here is derived from an EMBL/GenBank/DDBJ whole genome shotgun (WGS) entry which is preliminary data.</text>
</comment>
<protein>
    <recommendedName>
        <fullName evidence="4 7">Signal peptidase I</fullName>
        <ecNumber evidence="4 7">3.4.21.89</ecNumber>
    </recommendedName>
</protein>
<evidence type="ECO:0000313" key="11">
    <source>
        <dbReference type="Proteomes" id="UP001597427"/>
    </source>
</evidence>
<dbReference type="InterPro" id="IPR036286">
    <property type="entry name" value="LexA/Signal_pep-like_sf"/>
</dbReference>
<dbReference type="PROSITE" id="PS00501">
    <property type="entry name" value="SPASE_I_1"/>
    <property type="match status" value="1"/>
</dbReference>
<evidence type="ECO:0000256" key="7">
    <source>
        <dbReference type="RuleBase" id="RU003993"/>
    </source>
</evidence>
<sequence>MKKSFKFDTFWLYVKYALLAFAIAIVVRGFLLIPIQVEGKSMQSTLNKNDWVVVEKVTNIRRFDIVVFRLPDGNTYIKRVIGLPGESIEYVNDQLFINGSRVNEPFLIENRTKIHDKNSYTNNFSIKELLDVKKLGKDSYFVMGDNRRISKDSRSFGAVSADEIIGKAVFVYYPIRNIQWVHE</sequence>
<dbReference type="PROSITE" id="PS00761">
    <property type="entry name" value="SPASE_I_3"/>
    <property type="match status" value="1"/>
</dbReference>
<dbReference type="CDD" id="cd06530">
    <property type="entry name" value="S26_SPase_I"/>
    <property type="match status" value="1"/>
</dbReference>
<accession>A0ABW5TJY0</accession>